<feature type="region of interest" description="Disordered" evidence="1">
    <location>
        <begin position="99"/>
        <end position="164"/>
    </location>
</feature>
<dbReference type="InterPro" id="IPR011344">
    <property type="entry name" value="ssDNA-bd"/>
</dbReference>
<proteinExistence type="predicted"/>
<reference evidence="2 4" key="2">
    <citation type="journal article" date="2023" name="Commun. Biol.">
        <title>Reorganization of the ancestral sex-determining regions during the evolution of trioecy in Pleodorina starrii.</title>
        <authorList>
            <person name="Takahashi K."/>
            <person name="Suzuki S."/>
            <person name="Kawai-Toyooka H."/>
            <person name="Yamamoto K."/>
            <person name="Hamaji T."/>
            <person name="Ootsuki R."/>
            <person name="Yamaguchi H."/>
            <person name="Kawachi M."/>
            <person name="Higashiyama T."/>
            <person name="Nozaki H."/>
        </authorList>
    </citation>
    <scope>NUCLEOTIDE SEQUENCE [LARGE SCALE GENOMIC DNA]</scope>
    <source>
        <strain evidence="2 4">NIES-4479</strain>
    </source>
</reference>
<dbReference type="Proteomes" id="UP001165080">
    <property type="component" value="Unassembled WGS sequence"/>
</dbReference>
<accession>A0A9W6BLV0</accession>
<dbReference type="EMBL" id="BRXU01000009">
    <property type="protein sequence ID" value="GLC53917.1"/>
    <property type="molecule type" value="Genomic_DNA"/>
</dbReference>
<dbReference type="PANTHER" id="PTHR10302">
    <property type="entry name" value="SINGLE-STRANDED DNA-BINDING PROTEIN"/>
    <property type="match status" value="1"/>
</dbReference>
<dbReference type="GO" id="GO:0006264">
    <property type="term" value="P:mitochondrial DNA replication"/>
    <property type="evidence" value="ECO:0007669"/>
    <property type="project" value="TreeGrafter"/>
</dbReference>
<dbReference type="PANTHER" id="PTHR10302:SF0">
    <property type="entry name" value="SINGLE-STRANDED DNA-BINDING PROTEIN, MITOCHONDRIAL"/>
    <property type="match status" value="1"/>
</dbReference>
<keyword evidence="4" id="KW-1185">Reference proteome</keyword>
<comment type="caution">
    <text evidence="2">The sequence shown here is derived from an EMBL/GenBank/DDBJ whole genome shotgun (WGS) entry which is preliminary data.</text>
</comment>
<sequence>MLRHLAAKRLLPQSAVIAPFRRTLVARPVVCSWSKRDEVVSNWEALRANPGEWFDNRSRKSNPRAPDFVRKDNRSVAIWIDGRDNPEWADEVLEELDARQASRGDRGDRYGGDRGDRGDRYGGDRGDRGDRYSNDRGDRYSNDRGDRAGGDRNDRRAAEQANWEALRSNPEEWFDNRSRKTNPKAPDFRRRDDRSVALWLDSYGAPDWVGDLLQELDARRAERTAAYQQQQAPQEYNEEKWAADKAKWDMLRANPELWFDNRRSKTNPKAPDFKLKEDRTVALWLTSYQLPDYLDELLAELDARYEQRMNGQQQYQQQQQEYQAYPQEQQQDYQQQADGELAKWESLRENPEQWFDNRYSKTNPKWPDFRRKDDRTVTLWLTSRSAPEWVGDLMQELDARQQQRAAGRAAANYAPEGVY</sequence>
<dbReference type="AlphaFoldDB" id="A0A9W6BLV0"/>
<organism evidence="2 4">
    <name type="scientific">Pleodorina starrii</name>
    <dbReference type="NCBI Taxonomy" id="330485"/>
    <lineage>
        <taxon>Eukaryota</taxon>
        <taxon>Viridiplantae</taxon>
        <taxon>Chlorophyta</taxon>
        <taxon>core chlorophytes</taxon>
        <taxon>Chlorophyceae</taxon>
        <taxon>CS clade</taxon>
        <taxon>Chlamydomonadales</taxon>
        <taxon>Volvocaceae</taxon>
        <taxon>Pleodorina</taxon>
    </lineage>
</organism>
<protein>
    <submittedName>
        <fullName evidence="2">Uncharacterized protein</fullName>
    </submittedName>
</protein>
<gene>
    <name evidence="2" type="primary">PLESTB001286</name>
    <name evidence="3" type="synonym">PLESTB001462</name>
    <name evidence="2" type="ORF">PLESTB_000803700</name>
    <name evidence="3" type="ORF">PLESTB_000886800</name>
</gene>
<reference evidence="2" key="1">
    <citation type="submission" date="2022-08" db="EMBL/GenBank/DDBJ databases">
        <authorList>
            <person name="Takahashi K."/>
            <person name="Suzuki S."/>
            <person name="Kawachi M."/>
            <person name="Higashiyama T."/>
            <person name="Nozaki H."/>
        </authorList>
    </citation>
    <scope>NUCLEOTIDE SEQUENCE</scope>
    <source>
        <strain evidence="2">NIES-4479</strain>
    </source>
</reference>
<evidence type="ECO:0000256" key="1">
    <source>
        <dbReference type="SAM" id="MobiDB-lite"/>
    </source>
</evidence>
<evidence type="ECO:0000313" key="4">
    <source>
        <dbReference type="Proteomes" id="UP001165080"/>
    </source>
</evidence>
<dbReference type="GO" id="GO:0003697">
    <property type="term" value="F:single-stranded DNA binding"/>
    <property type="evidence" value="ECO:0007669"/>
    <property type="project" value="InterPro"/>
</dbReference>
<feature type="compositionally biased region" description="Basic and acidic residues" evidence="1">
    <location>
        <begin position="99"/>
        <end position="158"/>
    </location>
</feature>
<dbReference type="GO" id="GO:0042645">
    <property type="term" value="C:mitochondrial nucleoid"/>
    <property type="evidence" value="ECO:0007669"/>
    <property type="project" value="TreeGrafter"/>
</dbReference>
<evidence type="ECO:0000313" key="3">
    <source>
        <dbReference type="EMBL" id="GLC54607.1"/>
    </source>
</evidence>
<dbReference type="EMBL" id="BRXU01000011">
    <property type="protein sequence ID" value="GLC54607.1"/>
    <property type="molecule type" value="Genomic_DNA"/>
</dbReference>
<name>A0A9W6BLV0_9CHLO</name>
<evidence type="ECO:0000313" key="2">
    <source>
        <dbReference type="EMBL" id="GLC53917.1"/>
    </source>
</evidence>
<dbReference type="OrthoDB" id="1078367at2759"/>